<dbReference type="GO" id="GO:0006281">
    <property type="term" value="P:DNA repair"/>
    <property type="evidence" value="ECO:0007669"/>
    <property type="project" value="UniProtKB-KW"/>
</dbReference>
<organism evidence="3">
    <name type="scientific">Physcomitrium patens</name>
    <name type="common">Spreading-leaved earth moss</name>
    <name type="synonym">Physcomitrella patens</name>
    <dbReference type="NCBI Taxonomy" id="3218"/>
    <lineage>
        <taxon>Eukaryota</taxon>
        <taxon>Viridiplantae</taxon>
        <taxon>Streptophyta</taxon>
        <taxon>Embryophyta</taxon>
        <taxon>Bryophyta</taxon>
        <taxon>Bryophytina</taxon>
        <taxon>Bryopsida</taxon>
        <taxon>Funariidae</taxon>
        <taxon>Funariales</taxon>
        <taxon>Funariaceae</taxon>
        <taxon>Physcomitrium</taxon>
    </lineage>
</organism>
<dbReference type="AlphaFoldDB" id="A0A2K1JJF4"/>
<evidence type="ECO:0000313" key="5">
    <source>
        <dbReference type="Proteomes" id="UP000006727"/>
    </source>
</evidence>
<dbReference type="Proteomes" id="UP000006727">
    <property type="component" value="Chromosome 14"/>
</dbReference>
<sequence>MYKAACIARRLLQDDFEWKNSLQEATVIALPKQVRWLFATLLVFGQLLDPLSLLKTHLDAMSDDWCNDQNRYCKAILSIEEYLSSSDKHLTDFFNNEELNEFGYSNIVDVGGDSNDNIDFDNQNTTFLEEDVGRLNEEQYIVFNAVTSAVLNSDFPDRLFFLDGPGGTSKTFLYNTILGYFRGRNVKCMAMATSGITACFLNEGRTAHSALAIPLQLHDASICNISAQSTLGQSLREVQLIVLDEACARHRFMFEAIDRSLRDIRNIDSPNGGVVVLYGGDFRQTLPVVVRGGHKQTVQACLRHSYLFPLMQHFHLTTNMRFQSQPNFQ</sequence>
<evidence type="ECO:0000259" key="2">
    <source>
        <dbReference type="Pfam" id="PF05970"/>
    </source>
</evidence>
<comment type="catalytic activity">
    <reaction evidence="1">
        <text>ATP + H2O = ADP + phosphate + H(+)</text>
        <dbReference type="Rhea" id="RHEA:13065"/>
        <dbReference type="ChEBI" id="CHEBI:15377"/>
        <dbReference type="ChEBI" id="CHEBI:15378"/>
        <dbReference type="ChEBI" id="CHEBI:30616"/>
        <dbReference type="ChEBI" id="CHEBI:43474"/>
        <dbReference type="ChEBI" id="CHEBI:456216"/>
        <dbReference type="EC" id="5.6.2.3"/>
    </reaction>
</comment>
<evidence type="ECO:0000313" key="4">
    <source>
        <dbReference type="EnsemblPlants" id="PAC:32959879.CDS.1"/>
    </source>
</evidence>
<keyword evidence="1" id="KW-0378">Hydrolase</keyword>
<reference evidence="4" key="3">
    <citation type="submission" date="2020-12" db="UniProtKB">
        <authorList>
            <consortium name="EnsemblPlants"/>
        </authorList>
    </citation>
    <scope>IDENTIFICATION</scope>
</reference>
<reference evidence="3 5" key="2">
    <citation type="journal article" date="2018" name="Plant J.">
        <title>The Physcomitrella patens chromosome-scale assembly reveals moss genome structure and evolution.</title>
        <authorList>
            <person name="Lang D."/>
            <person name="Ullrich K.K."/>
            <person name="Murat F."/>
            <person name="Fuchs J."/>
            <person name="Jenkins J."/>
            <person name="Haas F.B."/>
            <person name="Piednoel M."/>
            <person name="Gundlach H."/>
            <person name="Van Bel M."/>
            <person name="Meyberg R."/>
            <person name="Vives C."/>
            <person name="Morata J."/>
            <person name="Symeonidi A."/>
            <person name="Hiss M."/>
            <person name="Muchero W."/>
            <person name="Kamisugi Y."/>
            <person name="Saleh O."/>
            <person name="Blanc G."/>
            <person name="Decker E.L."/>
            <person name="van Gessel N."/>
            <person name="Grimwood J."/>
            <person name="Hayes R.D."/>
            <person name="Graham S.W."/>
            <person name="Gunter L.E."/>
            <person name="McDaniel S.F."/>
            <person name="Hoernstein S.N.W."/>
            <person name="Larsson A."/>
            <person name="Li F.W."/>
            <person name="Perroud P.F."/>
            <person name="Phillips J."/>
            <person name="Ranjan P."/>
            <person name="Rokshar D.S."/>
            <person name="Rothfels C.J."/>
            <person name="Schneider L."/>
            <person name="Shu S."/>
            <person name="Stevenson D.W."/>
            <person name="Thummler F."/>
            <person name="Tillich M."/>
            <person name="Villarreal Aguilar J.C."/>
            <person name="Widiez T."/>
            <person name="Wong G.K."/>
            <person name="Wymore A."/>
            <person name="Zhang Y."/>
            <person name="Zimmer A.D."/>
            <person name="Quatrano R.S."/>
            <person name="Mayer K.F.X."/>
            <person name="Goodstein D."/>
            <person name="Casacuberta J.M."/>
            <person name="Vandepoele K."/>
            <person name="Reski R."/>
            <person name="Cuming A.C."/>
            <person name="Tuskan G.A."/>
            <person name="Maumus F."/>
            <person name="Salse J."/>
            <person name="Schmutz J."/>
            <person name="Rensing S.A."/>
        </authorList>
    </citation>
    <scope>NUCLEOTIDE SEQUENCE [LARGE SCALE GENOMIC DNA]</scope>
    <source>
        <strain evidence="4 5">cv. Gransden 2004</strain>
    </source>
</reference>
<dbReference type="GO" id="GO:0000723">
    <property type="term" value="P:telomere maintenance"/>
    <property type="evidence" value="ECO:0007669"/>
    <property type="project" value="InterPro"/>
</dbReference>
<dbReference type="InterPro" id="IPR027417">
    <property type="entry name" value="P-loop_NTPase"/>
</dbReference>
<evidence type="ECO:0000256" key="1">
    <source>
        <dbReference type="RuleBase" id="RU363044"/>
    </source>
</evidence>
<comment type="similarity">
    <text evidence="1">Belongs to the helicase family.</text>
</comment>
<dbReference type="Gramene" id="Pp3c14_26730V3.1">
    <property type="protein sequence ID" value="PAC:32959879.CDS.1"/>
    <property type="gene ID" value="Pp3c14_26730"/>
</dbReference>
<dbReference type="GO" id="GO:0006310">
    <property type="term" value="P:DNA recombination"/>
    <property type="evidence" value="ECO:0007669"/>
    <property type="project" value="UniProtKB-KW"/>
</dbReference>
<dbReference type="EC" id="5.6.2.3" evidence="1"/>
<dbReference type="SUPFAM" id="SSF52540">
    <property type="entry name" value="P-loop containing nucleoside triphosphate hydrolases"/>
    <property type="match status" value="1"/>
</dbReference>
<proteinExistence type="inferred from homology"/>
<protein>
    <recommendedName>
        <fullName evidence="1">ATP-dependent DNA helicase</fullName>
        <ecNumber evidence="1">5.6.2.3</ecNumber>
    </recommendedName>
</protein>
<keyword evidence="1" id="KW-0547">Nucleotide-binding</keyword>
<dbReference type="Pfam" id="PF05970">
    <property type="entry name" value="PIF1"/>
    <property type="match status" value="1"/>
</dbReference>
<reference evidence="3 5" key="1">
    <citation type="journal article" date="2008" name="Science">
        <title>The Physcomitrella genome reveals evolutionary insights into the conquest of land by plants.</title>
        <authorList>
            <person name="Rensing S."/>
            <person name="Lang D."/>
            <person name="Zimmer A."/>
            <person name="Terry A."/>
            <person name="Salamov A."/>
            <person name="Shapiro H."/>
            <person name="Nishiyama T."/>
            <person name="Perroud P.-F."/>
            <person name="Lindquist E."/>
            <person name="Kamisugi Y."/>
            <person name="Tanahashi T."/>
            <person name="Sakakibara K."/>
            <person name="Fujita T."/>
            <person name="Oishi K."/>
            <person name="Shin-I T."/>
            <person name="Kuroki Y."/>
            <person name="Toyoda A."/>
            <person name="Suzuki Y."/>
            <person name="Hashimoto A."/>
            <person name="Yamaguchi K."/>
            <person name="Sugano A."/>
            <person name="Kohara Y."/>
            <person name="Fujiyama A."/>
            <person name="Anterola A."/>
            <person name="Aoki S."/>
            <person name="Ashton N."/>
            <person name="Barbazuk W.B."/>
            <person name="Barker E."/>
            <person name="Bennetzen J."/>
            <person name="Bezanilla M."/>
            <person name="Blankenship R."/>
            <person name="Cho S.H."/>
            <person name="Dutcher S."/>
            <person name="Estelle M."/>
            <person name="Fawcett J.A."/>
            <person name="Gundlach H."/>
            <person name="Hanada K."/>
            <person name="Heyl A."/>
            <person name="Hicks K.A."/>
            <person name="Hugh J."/>
            <person name="Lohr M."/>
            <person name="Mayer K."/>
            <person name="Melkozernov A."/>
            <person name="Murata T."/>
            <person name="Nelson D."/>
            <person name="Pils B."/>
            <person name="Prigge M."/>
            <person name="Reiss B."/>
            <person name="Renner T."/>
            <person name="Rombauts S."/>
            <person name="Rushton P."/>
            <person name="Sanderfoot A."/>
            <person name="Schween G."/>
            <person name="Shiu S.-H."/>
            <person name="Stueber K."/>
            <person name="Theodoulou F.L."/>
            <person name="Tu H."/>
            <person name="Van de Peer Y."/>
            <person name="Verrier P.J."/>
            <person name="Waters E."/>
            <person name="Wood A."/>
            <person name="Yang L."/>
            <person name="Cove D."/>
            <person name="Cuming A."/>
            <person name="Hasebe M."/>
            <person name="Lucas S."/>
            <person name="Mishler D.B."/>
            <person name="Reski R."/>
            <person name="Grigoriev I."/>
            <person name="Quatrano R.S."/>
            <person name="Boore J.L."/>
        </authorList>
    </citation>
    <scope>NUCLEOTIDE SEQUENCE [LARGE SCALE GENOMIC DNA]</scope>
    <source>
        <strain evidence="4 5">cv. Gransden 2004</strain>
    </source>
</reference>
<keyword evidence="5" id="KW-1185">Reference proteome</keyword>
<dbReference type="PANTHER" id="PTHR10492">
    <property type="match status" value="1"/>
</dbReference>
<dbReference type="EnsemblPlants" id="Pp3c14_26730V3.1">
    <property type="protein sequence ID" value="PAC:32959879.CDS.1"/>
    <property type="gene ID" value="Pp3c14_26730"/>
</dbReference>
<dbReference type="STRING" id="3218.A0A2K1JJF4"/>
<keyword evidence="1" id="KW-0233">DNA recombination</keyword>
<dbReference type="EMBL" id="ABEU02000014">
    <property type="protein sequence ID" value="PNR41680.1"/>
    <property type="molecule type" value="Genomic_DNA"/>
</dbReference>
<keyword evidence="1" id="KW-0067">ATP-binding</keyword>
<name>A0A2K1JJF4_PHYPA</name>
<accession>A0A2K1JJF4</accession>
<feature type="domain" description="DNA helicase Pif1-like DEAD-box helicase" evidence="2">
    <location>
        <begin position="135"/>
        <end position="325"/>
    </location>
</feature>
<keyword evidence="1" id="KW-0234">DNA repair</keyword>
<dbReference type="GO" id="GO:0016787">
    <property type="term" value="F:hydrolase activity"/>
    <property type="evidence" value="ECO:0007669"/>
    <property type="project" value="UniProtKB-KW"/>
</dbReference>
<dbReference type="Gene3D" id="3.40.50.300">
    <property type="entry name" value="P-loop containing nucleotide triphosphate hydrolases"/>
    <property type="match status" value="1"/>
</dbReference>
<comment type="cofactor">
    <cofactor evidence="1">
        <name>Mg(2+)</name>
        <dbReference type="ChEBI" id="CHEBI:18420"/>
    </cofactor>
</comment>
<dbReference type="GO" id="GO:0005524">
    <property type="term" value="F:ATP binding"/>
    <property type="evidence" value="ECO:0007669"/>
    <property type="project" value="UniProtKB-KW"/>
</dbReference>
<dbReference type="InterPro" id="IPR010285">
    <property type="entry name" value="DNA_helicase_pif1-like_DEAD"/>
</dbReference>
<dbReference type="InParanoid" id="A0A2K1JJF4"/>
<gene>
    <name evidence="3" type="ORF">PHYPA_019085</name>
</gene>
<evidence type="ECO:0000313" key="3">
    <source>
        <dbReference type="EMBL" id="PNR41680.1"/>
    </source>
</evidence>
<dbReference type="GO" id="GO:0043139">
    <property type="term" value="F:5'-3' DNA helicase activity"/>
    <property type="evidence" value="ECO:0007669"/>
    <property type="project" value="UniProtKB-EC"/>
</dbReference>
<dbReference type="PANTHER" id="PTHR10492:SF57">
    <property type="entry name" value="ATP-DEPENDENT DNA HELICASE"/>
    <property type="match status" value="1"/>
</dbReference>
<keyword evidence="1" id="KW-0227">DNA damage</keyword>
<keyword evidence="1" id="KW-0347">Helicase</keyword>